<accession>A0AAN9IE84</accession>
<dbReference type="InterPro" id="IPR052929">
    <property type="entry name" value="RNase_H-like_EbsB-rel"/>
</dbReference>
<dbReference type="InterPro" id="IPR002156">
    <property type="entry name" value="RNaseH_domain"/>
</dbReference>
<organism evidence="2 3">
    <name type="scientific">Crotalaria pallida</name>
    <name type="common">Smooth rattlebox</name>
    <name type="synonym">Crotalaria striata</name>
    <dbReference type="NCBI Taxonomy" id="3830"/>
    <lineage>
        <taxon>Eukaryota</taxon>
        <taxon>Viridiplantae</taxon>
        <taxon>Streptophyta</taxon>
        <taxon>Embryophyta</taxon>
        <taxon>Tracheophyta</taxon>
        <taxon>Spermatophyta</taxon>
        <taxon>Magnoliopsida</taxon>
        <taxon>eudicotyledons</taxon>
        <taxon>Gunneridae</taxon>
        <taxon>Pentapetalae</taxon>
        <taxon>rosids</taxon>
        <taxon>fabids</taxon>
        <taxon>Fabales</taxon>
        <taxon>Fabaceae</taxon>
        <taxon>Papilionoideae</taxon>
        <taxon>50 kb inversion clade</taxon>
        <taxon>genistoids sensu lato</taxon>
        <taxon>core genistoids</taxon>
        <taxon>Crotalarieae</taxon>
        <taxon>Crotalaria</taxon>
    </lineage>
</organism>
<proteinExistence type="predicted"/>
<sequence>MNIVSFTDWITGMLTSSVPGTGLQMIYQLLYSIWQSRNEWVFKGKRLRVEQILERALAYNLPQVEPRQKQQQYAQRMDGMATLKVFFDASVRPGSGTGMGMVVQDAEGGFMAAATHLSEESFDVDVGEALAFRWTLSTLEELGIDDASIFSDSLNVCRWALIPNASLSYLNI</sequence>
<evidence type="ECO:0000259" key="1">
    <source>
        <dbReference type="Pfam" id="PF13456"/>
    </source>
</evidence>
<dbReference type="EMBL" id="JAYWIO010000004">
    <property type="protein sequence ID" value="KAK7269471.1"/>
    <property type="molecule type" value="Genomic_DNA"/>
</dbReference>
<dbReference type="GO" id="GO:0003676">
    <property type="term" value="F:nucleic acid binding"/>
    <property type="evidence" value="ECO:0007669"/>
    <property type="project" value="InterPro"/>
</dbReference>
<evidence type="ECO:0000313" key="2">
    <source>
        <dbReference type="EMBL" id="KAK7269471.1"/>
    </source>
</evidence>
<evidence type="ECO:0000313" key="3">
    <source>
        <dbReference type="Proteomes" id="UP001372338"/>
    </source>
</evidence>
<comment type="caution">
    <text evidence="2">The sequence shown here is derived from an EMBL/GenBank/DDBJ whole genome shotgun (WGS) entry which is preliminary data.</text>
</comment>
<dbReference type="PANTHER" id="PTHR47074">
    <property type="entry name" value="BNAC02G40300D PROTEIN"/>
    <property type="match status" value="1"/>
</dbReference>
<feature type="domain" description="RNase H type-1" evidence="1">
    <location>
        <begin position="87"/>
        <end position="159"/>
    </location>
</feature>
<dbReference type="InterPro" id="IPR036397">
    <property type="entry name" value="RNaseH_sf"/>
</dbReference>
<name>A0AAN9IE84_CROPI</name>
<dbReference type="Pfam" id="PF13456">
    <property type="entry name" value="RVT_3"/>
    <property type="match status" value="1"/>
</dbReference>
<dbReference type="Gene3D" id="3.30.420.10">
    <property type="entry name" value="Ribonuclease H-like superfamily/Ribonuclease H"/>
    <property type="match status" value="1"/>
</dbReference>
<dbReference type="GO" id="GO:0004523">
    <property type="term" value="F:RNA-DNA hybrid ribonuclease activity"/>
    <property type="evidence" value="ECO:0007669"/>
    <property type="project" value="InterPro"/>
</dbReference>
<protein>
    <recommendedName>
        <fullName evidence="1">RNase H type-1 domain-containing protein</fullName>
    </recommendedName>
</protein>
<dbReference type="Proteomes" id="UP001372338">
    <property type="component" value="Unassembled WGS sequence"/>
</dbReference>
<dbReference type="PANTHER" id="PTHR47074:SF61">
    <property type="entry name" value="RNASE H TYPE-1 DOMAIN-CONTAINING PROTEIN"/>
    <property type="match status" value="1"/>
</dbReference>
<reference evidence="2 3" key="1">
    <citation type="submission" date="2024-01" db="EMBL/GenBank/DDBJ databases">
        <title>The genomes of 5 underutilized Papilionoideae crops provide insights into root nodulation and disease resistanc.</title>
        <authorList>
            <person name="Yuan L."/>
        </authorList>
    </citation>
    <scope>NUCLEOTIDE SEQUENCE [LARGE SCALE GENOMIC DNA]</scope>
    <source>
        <strain evidence="2">ZHUSHIDOU_FW_LH</strain>
        <tissue evidence="2">Leaf</tissue>
    </source>
</reference>
<gene>
    <name evidence="2" type="ORF">RIF29_22198</name>
</gene>
<dbReference type="AlphaFoldDB" id="A0AAN9IE84"/>
<keyword evidence="3" id="KW-1185">Reference proteome</keyword>